<keyword evidence="3" id="KW-1185">Reference proteome</keyword>
<dbReference type="Proteomes" id="UP001500552">
    <property type="component" value="Unassembled WGS sequence"/>
</dbReference>
<name>A0ABP8LTG0_9BACT</name>
<accession>A0ABP8LTG0</accession>
<proteinExistence type="predicted"/>
<keyword evidence="1" id="KW-0472">Membrane</keyword>
<keyword evidence="1" id="KW-0812">Transmembrane</keyword>
<reference evidence="3" key="1">
    <citation type="journal article" date="2019" name="Int. J. Syst. Evol. Microbiol.">
        <title>The Global Catalogue of Microorganisms (GCM) 10K type strain sequencing project: providing services to taxonomists for standard genome sequencing and annotation.</title>
        <authorList>
            <consortium name="The Broad Institute Genomics Platform"/>
            <consortium name="The Broad Institute Genome Sequencing Center for Infectious Disease"/>
            <person name="Wu L."/>
            <person name="Ma J."/>
        </authorList>
    </citation>
    <scope>NUCLEOTIDE SEQUENCE [LARGE SCALE GENOMIC DNA]</scope>
    <source>
        <strain evidence="3">JCM 17926</strain>
    </source>
</reference>
<evidence type="ECO:0000313" key="2">
    <source>
        <dbReference type="EMBL" id="GAA4434953.1"/>
    </source>
</evidence>
<evidence type="ECO:0008006" key="4">
    <source>
        <dbReference type="Google" id="ProtNLM"/>
    </source>
</evidence>
<protein>
    <recommendedName>
        <fullName evidence="4">Phosphatidate cytidylyltransferase</fullName>
    </recommendedName>
</protein>
<feature type="transmembrane region" description="Helical" evidence="1">
    <location>
        <begin position="32"/>
        <end position="51"/>
    </location>
</feature>
<dbReference type="RefSeq" id="WP_345159705.1">
    <property type="nucleotide sequence ID" value="NZ_BAABHC010000014.1"/>
</dbReference>
<gene>
    <name evidence="2" type="ORF">GCM10023188_26500</name>
</gene>
<comment type="caution">
    <text evidence="2">The sequence shown here is derived from an EMBL/GenBank/DDBJ whole genome shotgun (WGS) entry which is preliminary data.</text>
</comment>
<organism evidence="2 3">
    <name type="scientific">Pontibacter saemangeumensis</name>
    <dbReference type="NCBI Taxonomy" id="1084525"/>
    <lineage>
        <taxon>Bacteria</taxon>
        <taxon>Pseudomonadati</taxon>
        <taxon>Bacteroidota</taxon>
        <taxon>Cytophagia</taxon>
        <taxon>Cytophagales</taxon>
        <taxon>Hymenobacteraceae</taxon>
        <taxon>Pontibacter</taxon>
    </lineage>
</organism>
<evidence type="ECO:0000256" key="1">
    <source>
        <dbReference type="SAM" id="Phobius"/>
    </source>
</evidence>
<evidence type="ECO:0000313" key="3">
    <source>
        <dbReference type="Proteomes" id="UP001500552"/>
    </source>
</evidence>
<dbReference type="EMBL" id="BAABHC010000014">
    <property type="protein sequence ID" value="GAA4434953.1"/>
    <property type="molecule type" value="Genomic_DNA"/>
</dbReference>
<keyword evidence="1" id="KW-1133">Transmembrane helix</keyword>
<dbReference type="PROSITE" id="PS51257">
    <property type="entry name" value="PROKAR_LIPOPROTEIN"/>
    <property type="match status" value="1"/>
</dbReference>
<sequence>MKNIRLYVMSLLVLLTLTLSSCDVIGGIFKAGAYTAIIVIVLVVVLLFWLFRKFRGPRGPRI</sequence>